<keyword evidence="4" id="KW-0411">Iron-sulfur</keyword>
<keyword evidence="7" id="KW-1185">Reference proteome</keyword>
<dbReference type="GO" id="GO:0051536">
    <property type="term" value="F:iron-sulfur cluster binding"/>
    <property type="evidence" value="ECO:0007669"/>
    <property type="project" value="UniProtKB-KW"/>
</dbReference>
<dbReference type="AlphaFoldDB" id="A0A1M6E2J8"/>
<proteinExistence type="predicted"/>
<dbReference type="InterPro" id="IPR007197">
    <property type="entry name" value="rSAM"/>
</dbReference>
<evidence type="ECO:0000259" key="5">
    <source>
        <dbReference type="Pfam" id="PF04055"/>
    </source>
</evidence>
<dbReference type="Pfam" id="PF04055">
    <property type="entry name" value="Radical_SAM"/>
    <property type="match status" value="1"/>
</dbReference>
<name>A0A1M6E2J8_9FIRM</name>
<evidence type="ECO:0000256" key="2">
    <source>
        <dbReference type="ARBA" id="ARBA00022723"/>
    </source>
</evidence>
<dbReference type="Gene3D" id="3.20.20.70">
    <property type="entry name" value="Aldolase class I"/>
    <property type="match status" value="1"/>
</dbReference>
<protein>
    <recommendedName>
        <fullName evidence="5">Radical SAM core domain-containing protein</fullName>
    </recommendedName>
</protein>
<organism evidence="6 7">
    <name type="scientific">Thermoclostridium caenicola</name>
    <dbReference type="NCBI Taxonomy" id="659425"/>
    <lineage>
        <taxon>Bacteria</taxon>
        <taxon>Bacillati</taxon>
        <taxon>Bacillota</taxon>
        <taxon>Clostridia</taxon>
        <taxon>Eubacteriales</taxon>
        <taxon>Oscillospiraceae</taxon>
        <taxon>Thermoclostridium</taxon>
    </lineage>
</organism>
<dbReference type="SFLD" id="SFLDS00029">
    <property type="entry name" value="Radical_SAM"/>
    <property type="match status" value="1"/>
</dbReference>
<dbReference type="OrthoDB" id="2080554at2"/>
<dbReference type="InterPro" id="IPR058240">
    <property type="entry name" value="rSAM_sf"/>
</dbReference>
<feature type="domain" description="Radical SAM core" evidence="5">
    <location>
        <begin position="11"/>
        <end position="181"/>
    </location>
</feature>
<gene>
    <name evidence="6" type="ORF">SAMN05444373_101014</name>
</gene>
<evidence type="ECO:0000313" key="7">
    <source>
        <dbReference type="Proteomes" id="UP000324781"/>
    </source>
</evidence>
<evidence type="ECO:0000313" key="6">
    <source>
        <dbReference type="EMBL" id="SHI79615.1"/>
    </source>
</evidence>
<evidence type="ECO:0000256" key="4">
    <source>
        <dbReference type="ARBA" id="ARBA00023014"/>
    </source>
</evidence>
<evidence type="ECO:0000256" key="3">
    <source>
        <dbReference type="ARBA" id="ARBA00023004"/>
    </source>
</evidence>
<dbReference type="InterPro" id="IPR013785">
    <property type="entry name" value="Aldolase_TIM"/>
</dbReference>
<sequence length="294" mass="33859">MKIQSLSVVVPNKKCINNCRFCVSRMHESPYKNMMDENLPFFDLYQRDYIKRLEFARDNGCNTVMLTGNSEPQQNRSFLQAFGTMNNNLSKPFRWIEMQTTGVLLDESYLRFLRNHVGVSTISVSLSAFDDDINAEYNGTLPQLKVNLRKLCALIKKYDFNLRLSVNMTDYFTGRSPEEILTYARQELLADQVTFRVLYTSTDDVNAQTQQDKWILEHGASPETLDAIKKYVTEKGRALEILEFGAVKYSVMGMSTVIDDDCMSTVPKESLKYVILQPNCKLYSKWDDPASLIF</sequence>
<dbReference type="EMBL" id="FQZP01000010">
    <property type="protein sequence ID" value="SHI79615.1"/>
    <property type="molecule type" value="Genomic_DNA"/>
</dbReference>
<dbReference type="GO" id="GO:0003824">
    <property type="term" value="F:catalytic activity"/>
    <property type="evidence" value="ECO:0007669"/>
    <property type="project" value="InterPro"/>
</dbReference>
<dbReference type="RefSeq" id="WP_149678176.1">
    <property type="nucleotide sequence ID" value="NZ_FQZP01000010.1"/>
</dbReference>
<dbReference type="SUPFAM" id="SSF102114">
    <property type="entry name" value="Radical SAM enzymes"/>
    <property type="match status" value="1"/>
</dbReference>
<dbReference type="Proteomes" id="UP000324781">
    <property type="component" value="Unassembled WGS sequence"/>
</dbReference>
<dbReference type="CDD" id="cd01335">
    <property type="entry name" value="Radical_SAM"/>
    <property type="match status" value="1"/>
</dbReference>
<dbReference type="GO" id="GO:0046872">
    <property type="term" value="F:metal ion binding"/>
    <property type="evidence" value="ECO:0007669"/>
    <property type="project" value="UniProtKB-KW"/>
</dbReference>
<keyword evidence="3" id="KW-0408">Iron</keyword>
<keyword evidence="2" id="KW-0479">Metal-binding</keyword>
<keyword evidence="1" id="KW-0949">S-adenosyl-L-methionine</keyword>
<accession>A0A1M6E2J8</accession>
<evidence type="ECO:0000256" key="1">
    <source>
        <dbReference type="ARBA" id="ARBA00022691"/>
    </source>
</evidence>
<reference evidence="6 7" key="1">
    <citation type="submission" date="2016-11" db="EMBL/GenBank/DDBJ databases">
        <authorList>
            <person name="Varghese N."/>
            <person name="Submissions S."/>
        </authorList>
    </citation>
    <scope>NUCLEOTIDE SEQUENCE [LARGE SCALE GENOMIC DNA]</scope>
    <source>
        <strain evidence="6 7">DSM 19027</strain>
    </source>
</reference>